<evidence type="ECO:0000313" key="4">
    <source>
        <dbReference type="Proteomes" id="UP000040576"/>
    </source>
</evidence>
<dbReference type="InterPro" id="IPR025555">
    <property type="entry name" value="YppG"/>
</dbReference>
<reference evidence="1 4" key="1">
    <citation type="submission" date="2014-07" db="EMBL/GenBank/DDBJ databases">
        <authorList>
            <person name="Wibberg Daniel"/>
        </authorList>
    </citation>
    <scope>NUCLEOTIDE SEQUENCE [LARGE SCALE GENOMIC DNA]</scope>
</reference>
<gene>
    <name evidence="2" type="ORF">B4167_1416</name>
    <name evidence="1" type="ORF">BT1A1_2014</name>
</gene>
<dbReference type="OrthoDB" id="2456726at2"/>
<keyword evidence="4" id="KW-1185">Reference proteome</keyword>
<dbReference type="Pfam" id="PF14179">
    <property type="entry name" value="YppG"/>
    <property type="match status" value="1"/>
</dbReference>
<evidence type="ECO:0000313" key="2">
    <source>
        <dbReference type="EMBL" id="KIO74388.1"/>
    </source>
</evidence>
<dbReference type="AlphaFoldDB" id="A0A090IUT0"/>
<organism evidence="1 4">
    <name type="scientific">Caldibacillus thermoamylovorans</name>
    <dbReference type="NCBI Taxonomy" id="35841"/>
    <lineage>
        <taxon>Bacteria</taxon>
        <taxon>Bacillati</taxon>
        <taxon>Bacillota</taxon>
        <taxon>Bacilli</taxon>
        <taxon>Bacillales</taxon>
        <taxon>Bacillaceae</taxon>
        <taxon>Caldibacillus</taxon>
    </lineage>
</organism>
<reference evidence="2 3" key="2">
    <citation type="submission" date="2015-01" db="EMBL/GenBank/DDBJ databases">
        <title>Draft Genome Sequences of Four Bacillus thermoamylovorans Strains, Isolated From Food Products.</title>
        <authorList>
            <person name="Krawcyk A.O."/>
            <person name="Berendsen E.M."/>
            <person name="Eijlander R.T."/>
            <person name="de Jong A."/>
            <person name="Wells-Bennik M."/>
            <person name="Kuipers O.P."/>
        </authorList>
    </citation>
    <scope>NUCLEOTIDE SEQUENCE [LARGE SCALE GENOMIC DNA]</scope>
    <source>
        <strain evidence="2 3">B4167</strain>
    </source>
</reference>
<evidence type="ECO:0008006" key="5">
    <source>
        <dbReference type="Google" id="ProtNLM"/>
    </source>
</evidence>
<dbReference type="EMBL" id="JXLU01000003">
    <property type="protein sequence ID" value="KIO74388.1"/>
    <property type="molecule type" value="Genomic_DNA"/>
</dbReference>
<sequence length="176" mass="19736">MYHLPHNQFFPRKYNAIPETFGMPQNHLGTNANLQFPVGVNTFPPPFFHGPTPMNSQGMFPGVAPGQVWPPSAFFNQDNHFPSNNNDVPFTQFLDDPLHPLYNQISNFSNQILPNFSLSASHQSFPQSPMNSFIQSFKNKDGSIDFNKMLGTAGQFMGVINQVSSLLKGFSHLFKS</sequence>
<accession>A0A090IUT0</accession>
<evidence type="ECO:0000313" key="1">
    <source>
        <dbReference type="EMBL" id="CEE01836.1"/>
    </source>
</evidence>
<dbReference type="EMBL" id="CCRF01000061">
    <property type="protein sequence ID" value="CEE01836.1"/>
    <property type="molecule type" value="Genomic_DNA"/>
</dbReference>
<dbReference type="RefSeq" id="WP_034770573.1">
    <property type="nucleotide sequence ID" value="NZ_CCRF01000061.1"/>
</dbReference>
<name>A0A090IUT0_9BACI</name>
<dbReference type="Proteomes" id="UP000040576">
    <property type="component" value="Unassembled WGS sequence"/>
</dbReference>
<protein>
    <recommendedName>
        <fullName evidence="5">YppG-like protein</fullName>
    </recommendedName>
</protein>
<evidence type="ECO:0000313" key="3">
    <source>
        <dbReference type="Proteomes" id="UP000032076"/>
    </source>
</evidence>
<dbReference type="Proteomes" id="UP000032076">
    <property type="component" value="Unassembled WGS sequence"/>
</dbReference>
<dbReference type="PATRIC" id="fig|35841.7.peg.2457"/>
<proteinExistence type="predicted"/>